<accession>A0ABD0K1V5</accession>
<dbReference type="Proteomes" id="UP001519460">
    <property type="component" value="Unassembled WGS sequence"/>
</dbReference>
<gene>
    <name evidence="2" type="ORF">BaRGS_00027909</name>
</gene>
<feature type="compositionally biased region" description="Polar residues" evidence="1">
    <location>
        <begin position="30"/>
        <end position="44"/>
    </location>
</feature>
<reference evidence="2 3" key="1">
    <citation type="journal article" date="2023" name="Sci. Data">
        <title>Genome assembly of the Korean intertidal mud-creeper Batillaria attramentaria.</title>
        <authorList>
            <person name="Patra A.K."/>
            <person name="Ho P.T."/>
            <person name="Jun S."/>
            <person name="Lee S.J."/>
            <person name="Kim Y."/>
            <person name="Won Y.J."/>
        </authorList>
    </citation>
    <scope>NUCLEOTIDE SEQUENCE [LARGE SCALE GENOMIC DNA]</scope>
    <source>
        <strain evidence="2">Wonlab-2016</strain>
    </source>
</reference>
<keyword evidence="3" id="KW-1185">Reference proteome</keyword>
<name>A0ABD0K1V5_9CAEN</name>
<dbReference type="AlphaFoldDB" id="A0ABD0K1V5"/>
<evidence type="ECO:0000313" key="3">
    <source>
        <dbReference type="Proteomes" id="UP001519460"/>
    </source>
</evidence>
<evidence type="ECO:0000313" key="2">
    <source>
        <dbReference type="EMBL" id="KAK7480823.1"/>
    </source>
</evidence>
<organism evidence="2 3">
    <name type="scientific">Batillaria attramentaria</name>
    <dbReference type="NCBI Taxonomy" id="370345"/>
    <lineage>
        <taxon>Eukaryota</taxon>
        <taxon>Metazoa</taxon>
        <taxon>Spiralia</taxon>
        <taxon>Lophotrochozoa</taxon>
        <taxon>Mollusca</taxon>
        <taxon>Gastropoda</taxon>
        <taxon>Caenogastropoda</taxon>
        <taxon>Sorbeoconcha</taxon>
        <taxon>Cerithioidea</taxon>
        <taxon>Batillariidae</taxon>
        <taxon>Batillaria</taxon>
    </lineage>
</organism>
<sequence length="54" mass="6106">ATKEDRKPPESQQDRWTLYWLQSPLNKLLSSAAHSPNGNSQTKGQLLPDTDSLR</sequence>
<feature type="region of interest" description="Disordered" evidence="1">
    <location>
        <begin position="30"/>
        <end position="54"/>
    </location>
</feature>
<evidence type="ECO:0000256" key="1">
    <source>
        <dbReference type="SAM" id="MobiDB-lite"/>
    </source>
</evidence>
<feature type="non-terminal residue" evidence="2">
    <location>
        <position position="1"/>
    </location>
</feature>
<dbReference type="EMBL" id="JACVVK020000273">
    <property type="protein sequence ID" value="KAK7480823.1"/>
    <property type="molecule type" value="Genomic_DNA"/>
</dbReference>
<proteinExistence type="predicted"/>
<comment type="caution">
    <text evidence="2">The sequence shown here is derived from an EMBL/GenBank/DDBJ whole genome shotgun (WGS) entry which is preliminary data.</text>
</comment>
<protein>
    <submittedName>
        <fullName evidence="2">Uncharacterized protein</fullName>
    </submittedName>
</protein>